<feature type="region of interest" description="Disordered" evidence="3">
    <location>
        <begin position="211"/>
        <end position="236"/>
    </location>
</feature>
<dbReference type="PROSITE" id="PS01081">
    <property type="entry name" value="HTH_TETR_1"/>
    <property type="match status" value="1"/>
</dbReference>
<reference evidence="5 6" key="1">
    <citation type="submission" date="2023-07" db="EMBL/GenBank/DDBJ databases">
        <authorList>
            <person name="Girao M."/>
            <person name="Carvalho M.F."/>
        </authorList>
    </citation>
    <scope>NUCLEOTIDE SEQUENCE [LARGE SCALE GENOMIC DNA]</scope>
    <source>
        <strain evidence="5 6">YIM65754</strain>
    </source>
</reference>
<feature type="domain" description="HTH tetR-type" evidence="4">
    <location>
        <begin position="22"/>
        <end position="82"/>
    </location>
</feature>
<feature type="DNA-binding region" description="H-T-H motif" evidence="2">
    <location>
        <begin position="277"/>
        <end position="296"/>
    </location>
</feature>
<evidence type="ECO:0000256" key="3">
    <source>
        <dbReference type="SAM" id="MobiDB-lite"/>
    </source>
</evidence>
<keyword evidence="6" id="KW-1185">Reference proteome</keyword>
<evidence type="ECO:0000313" key="5">
    <source>
        <dbReference type="EMBL" id="MEE2059135.1"/>
    </source>
</evidence>
<dbReference type="Proteomes" id="UP001336020">
    <property type="component" value="Unassembled WGS sequence"/>
</dbReference>
<dbReference type="SUPFAM" id="SSF46689">
    <property type="entry name" value="Homeodomain-like"/>
    <property type="match status" value="2"/>
</dbReference>
<accession>A0ABU7LC54</accession>
<dbReference type="RefSeq" id="WP_330134382.1">
    <property type="nucleotide sequence ID" value="NZ_JAUTXY010000007.1"/>
</dbReference>
<proteinExistence type="predicted"/>
<evidence type="ECO:0000259" key="4">
    <source>
        <dbReference type="PROSITE" id="PS50977"/>
    </source>
</evidence>
<dbReference type="PANTHER" id="PTHR30055">
    <property type="entry name" value="HTH-TYPE TRANSCRIPTIONAL REGULATOR RUTR"/>
    <property type="match status" value="1"/>
</dbReference>
<dbReference type="Pfam" id="PF00440">
    <property type="entry name" value="TetR_N"/>
    <property type="match status" value="2"/>
</dbReference>
<dbReference type="PROSITE" id="PS50977">
    <property type="entry name" value="HTH_TETR_2"/>
    <property type="match status" value="2"/>
</dbReference>
<dbReference type="Gene3D" id="1.10.357.10">
    <property type="entry name" value="Tetracycline Repressor, domain 2"/>
    <property type="match status" value="2"/>
</dbReference>
<dbReference type="InterPro" id="IPR023772">
    <property type="entry name" value="DNA-bd_HTH_TetR-type_CS"/>
</dbReference>
<dbReference type="PRINTS" id="PR00455">
    <property type="entry name" value="HTHTETR"/>
</dbReference>
<gene>
    <name evidence="5" type="ORF">Q7514_16565</name>
</gene>
<feature type="domain" description="HTH tetR-type" evidence="4">
    <location>
        <begin position="254"/>
        <end position="314"/>
    </location>
</feature>
<dbReference type="InterPro" id="IPR009057">
    <property type="entry name" value="Homeodomain-like_sf"/>
</dbReference>
<dbReference type="PANTHER" id="PTHR30055:SF146">
    <property type="entry name" value="HTH-TYPE TRANSCRIPTIONAL DUAL REGULATOR CECR"/>
    <property type="match status" value="1"/>
</dbReference>
<feature type="DNA-binding region" description="H-T-H motif" evidence="2">
    <location>
        <begin position="45"/>
        <end position="64"/>
    </location>
</feature>
<dbReference type="Gene3D" id="1.10.10.60">
    <property type="entry name" value="Homeodomain-like"/>
    <property type="match status" value="1"/>
</dbReference>
<evidence type="ECO:0000313" key="6">
    <source>
        <dbReference type="Proteomes" id="UP001336020"/>
    </source>
</evidence>
<evidence type="ECO:0000256" key="2">
    <source>
        <dbReference type="PROSITE-ProRule" id="PRU00335"/>
    </source>
</evidence>
<dbReference type="InterPro" id="IPR001647">
    <property type="entry name" value="HTH_TetR"/>
</dbReference>
<sequence>MQESELVRRSGYGVDSLGTRGTRTRDQILAEALAQFAARGFHQTSVHDIAAGVGISRAALYQYFGSKDALFIELLDECGAAVAALVRRFEPPTPTARGFRMLRDWLDDWASVYDKYPTMFIEWSNINTPDDAVARSVGAYVTKLNSRLGAVLARAGVVGVDPVHASIVVTNVILRYNYLRHQPGAAALSDEHSYYLAVLLLQFLFPDAPGTATRPRPGEPPEWADQRVSGRPPARRRSAAPYCARFDGLSARAAGTVRELMKSGLRVFAEKGYHRASVDEIVADADLTRGTFYKYFDEKRDLLVALSEECSQDLAADARRFGRIDPAEDSGGRLRRWVRESFVVYGQYRGIYRTWIDRSHMSPEINEMRSMVVDAMRRALQLTLSRVTRSHALDLRVSHLFLVALIEEVPLGFKLNGLPVRQAPQTELLAVIIERSLFNRI</sequence>
<name>A0ABU7LC54_9NOCA</name>
<keyword evidence="1 2" id="KW-0238">DNA-binding</keyword>
<evidence type="ECO:0000256" key="1">
    <source>
        <dbReference type="ARBA" id="ARBA00023125"/>
    </source>
</evidence>
<comment type="caution">
    <text evidence="5">The sequence shown here is derived from an EMBL/GenBank/DDBJ whole genome shotgun (WGS) entry which is preliminary data.</text>
</comment>
<dbReference type="EMBL" id="JAUTXY010000007">
    <property type="protein sequence ID" value="MEE2059135.1"/>
    <property type="molecule type" value="Genomic_DNA"/>
</dbReference>
<dbReference type="InterPro" id="IPR050109">
    <property type="entry name" value="HTH-type_TetR-like_transc_reg"/>
</dbReference>
<protein>
    <submittedName>
        <fullName evidence="5">TetR/AcrR family transcriptional regulator</fullName>
    </submittedName>
</protein>
<organism evidence="5 6">
    <name type="scientific">Rhodococcus artemisiae</name>
    <dbReference type="NCBI Taxonomy" id="714159"/>
    <lineage>
        <taxon>Bacteria</taxon>
        <taxon>Bacillati</taxon>
        <taxon>Actinomycetota</taxon>
        <taxon>Actinomycetes</taxon>
        <taxon>Mycobacteriales</taxon>
        <taxon>Nocardiaceae</taxon>
        <taxon>Rhodococcus</taxon>
    </lineage>
</organism>